<evidence type="ECO:0000256" key="6">
    <source>
        <dbReference type="PIRSR" id="PIRSR004692-3"/>
    </source>
</evidence>
<dbReference type="GO" id="GO:0019146">
    <property type="term" value="F:arabinose-5-phosphate isomerase activity"/>
    <property type="evidence" value="ECO:0007669"/>
    <property type="project" value="UniProtKB-ARBA"/>
</dbReference>
<dbReference type="InterPro" id="IPR046348">
    <property type="entry name" value="SIS_dom_sf"/>
</dbReference>
<evidence type="ECO:0000313" key="10">
    <source>
        <dbReference type="EMBL" id="TDR81608.1"/>
    </source>
</evidence>
<dbReference type="CDD" id="cd05014">
    <property type="entry name" value="SIS_Kpsf"/>
    <property type="match status" value="1"/>
</dbReference>
<dbReference type="InterPro" id="IPR050986">
    <property type="entry name" value="GutQ/KpsF_isomerases"/>
</dbReference>
<evidence type="ECO:0000256" key="1">
    <source>
        <dbReference type="ARBA" id="ARBA00008165"/>
    </source>
</evidence>
<dbReference type="InterPro" id="IPR046342">
    <property type="entry name" value="CBS_dom_sf"/>
</dbReference>
<dbReference type="Pfam" id="PF00571">
    <property type="entry name" value="CBS"/>
    <property type="match status" value="2"/>
</dbReference>
<keyword evidence="11" id="KW-1185">Reference proteome</keyword>
<feature type="domain" description="SIS" evidence="9">
    <location>
        <begin position="38"/>
        <end position="181"/>
    </location>
</feature>
<evidence type="ECO:0000256" key="2">
    <source>
        <dbReference type="ARBA" id="ARBA00022737"/>
    </source>
</evidence>
<dbReference type="InterPro" id="IPR004800">
    <property type="entry name" value="KdsD/KpsF-type"/>
</dbReference>
<dbReference type="RefSeq" id="WP_133678967.1">
    <property type="nucleotide sequence ID" value="NZ_SNZP01000003.1"/>
</dbReference>
<evidence type="ECO:0000313" key="11">
    <source>
        <dbReference type="Proteomes" id="UP000295611"/>
    </source>
</evidence>
<dbReference type="InterPro" id="IPR035474">
    <property type="entry name" value="SIS_Kpsf"/>
</dbReference>
<dbReference type="Proteomes" id="UP000295611">
    <property type="component" value="Unassembled WGS sequence"/>
</dbReference>
<organism evidence="10 11">
    <name type="scientific">Paludibacterium purpuratum</name>
    <dbReference type="NCBI Taxonomy" id="1144873"/>
    <lineage>
        <taxon>Bacteria</taxon>
        <taxon>Pseudomonadati</taxon>
        <taxon>Pseudomonadota</taxon>
        <taxon>Betaproteobacteria</taxon>
        <taxon>Neisseriales</taxon>
        <taxon>Chromobacteriaceae</taxon>
        <taxon>Paludibacterium</taxon>
    </lineage>
</organism>
<reference evidence="10 11" key="1">
    <citation type="submission" date="2019-03" db="EMBL/GenBank/DDBJ databases">
        <title>Genomic Encyclopedia of Type Strains, Phase III (KMG-III): the genomes of soil and plant-associated and newly described type strains.</title>
        <authorList>
            <person name="Whitman W."/>
        </authorList>
    </citation>
    <scope>NUCLEOTIDE SEQUENCE [LARGE SCALE GENOMIC DNA]</scope>
    <source>
        <strain evidence="10 11">CECT 8976</strain>
    </source>
</reference>
<accession>A0A4R7B9T3</accession>
<dbReference type="GO" id="GO:0005975">
    <property type="term" value="P:carbohydrate metabolic process"/>
    <property type="evidence" value="ECO:0007669"/>
    <property type="project" value="InterPro"/>
</dbReference>
<comment type="caution">
    <text evidence="10">The sequence shown here is derived from an EMBL/GenBank/DDBJ whole genome shotgun (WGS) entry which is preliminary data.</text>
</comment>
<dbReference type="SMART" id="SM00116">
    <property type="entry name" value="CBS"/>
    <property type="match status" value="2"/>
</dbReference>
<evidence type="ECO:0000256" key="3">
    <source>
        <dbReference type="ARBA" id="ARBA00023122"/>
    </source>
</evidence>
<dbReference type="GO" id="GO:1901135">
    <property type="term" value="P:carbohydrate derivative metabolic process"/>
    <property type="evidence" value="ECO:0007669"/>
    <property type="project" value="InterPro"/>
</dbReference>
<protein>
    <submittedName>
        <fullName evidence="10">Arabinose-5-phosphate isomerase</fullName>
    </submittedName>
</protein>
<dbReference type="OrthoDB" id="9762536at2"/>
<evidence type="ECO:0000259" key="9">
    <source>
        <dbReference type="PROSITE" id="PS51464"/>
    </source>
</evidence>
<feature type="site" description="Catalytically relevant" evidence="6">
    <location>
        <position position="190"/>
    </location>
</feature>
<dbReference type="FunFam" id="3.40.50.10490:FF:000011">
    <property type="entry name" value="Arabinose 5-phosphate isomerase"/>
    <property type="match status" value="1"/>
</dbReference>
<dbReference type="GO" id="GO:0046872">
    <property type="term" value="F:metal ion binding"/>
    <property type="evidence" value="ECO:0007669"/>
    <property type="project" value="UniProtKB-KW"/>
</dbReference>
<proteinExistence type="inferred from homology"/>
<comment type="similarity">
    <text evidence="1 4">Belongs to the SIS family. GutQ/KpsF subfamily.</text>
</comment>
<dbReference type="PIRSF" id="PIRSF004692">
    <property type="entry name" value="KdsD_KpsF"/>
    <property type="match status" value="1"/>
</dbReference>
<keyword evidence="3 7" id="KW-0129">CBS domain</keyword>
<dbReference type="EMBL" id="SNZP01000003">
    <property type="protein sequence ID" value="TDR81608.1"/>
    <property type="molecule type" value="Genomic_DNA"/>
</dbReference>
<evidence type="ECO:0000256" key="7">
    <source>
        <dbReference type="PROSITE-ProRule" id="PRU00703"/>
    </source>
</evidence>
<dbReference type="CDD" id="cd04604">
    <property type="entry name" value="CBS_pair_SIS_assoc"/>
    <property type="match status" value="1"/>
</dbReference>
<sequence length="326" mass="34765">METQIYTNRLESAREVLRIEAAALEALAARLNGDFSHAVDLILTCKGRLVVTGMGKSGHVARKIAATLASTGTPAFFLHPAEAVHGDLGMIMREDVLLALSNSGESDEVLAMWPALKRKGIRTICMTGRDGSTMAKLADVHLDAHVDKEACPLGLAPTTSTTAQLALGDALAVALMNERQFREEDFAMSHPAGSLGRRLLVRVADVMHSGEALPCVRIGASLKEALLEMSTKGLGMTAVIDAQGALVGVYTDGDLRRTLDRTLDLSGIAIEDVMTRAPRTVAENCLATEAVEQMEAAKILCLLVVDDRQQLVGALNMHDLFKAGVV</sequence>
<keyword evidence="5" id="KW-0862">Zinc</keyword>
<dbReference type="InterPro" id="IPR000644">
    <property type="entry name" value="CBS_dom"/>
</dbReference>
<dbReference type="PROSITE" id="PS51371">
    <property type="entry name" value="CBS"/>
    <property type="match status" value="2"/>
</dbReference>
<feature type="site" description="Catalytically relevant" evidence="6">
    <location>
        <position position="149"/>
    </location>
</feature>
<dbReference type="AlphaFoldDB" id="A0A4R7B9T3"/>
<keyword evidence="2" id="KW-0677">Repeat</keyword>
<name>A0A4R7B9T3_9NEIS</name>
<dbReference type="NCBIfam" id="TIGR00393">
    <property type="entry name" value="kpsF"/>
    <property type="match status" value="1"/>
</dbReference>
<dbReference type="PANTHER" id="PTHR42745:SF1">
    <property type="entry name" value="ARABINOSE 5-PHOSPHATE ISOMERASE KDSD"/>
    <property type="match status" value="1"/>
</dbReference>
<evidence type="ECO:0000259" key="8">
    <source>
        <dbReference type="PROSITE" id="PS51371"/>
    </source>
</evidence>
<feature type="domain" description="CBS" evidence="8">
    <location>
        <begin position="274"/>
        <end position="326"/>
    </location>
</feature>
<keyword evidence="5" id="KW-0479">Metal-binding</keyword>
<feature type="binding site" evidence="5">
    <location>
        <position position="79"/>
    </location>
    <ligand>
        <name>Zn(2+)</name>
        <dbReference type="ChEBI" id="CHEBI:29105"/>
    </ligand>
</feature>
<dbReference type="SUPFAM" id="SSF53697">
    <property type="entry name" value="SIS domain"/>
    <property type="match status" value="1"/>
</dbReference>
<feature type="domain" description="CBS" evidence="8">
    <location>
        <begin position="207"/>
        <end position="265"/>
    </location>
</feature>
<gene>
    <name evidence="10" type="ORF">DFP86_103265</name>
</gene>
<dbReference type="InterPro" id="IPR001347">
    <property type="entry name" value="SIS_dom"/>
</dbReference>
<dbReference type="GO" id="GO:0097367">
    <property type="term" value="F:carbohydrate derivative binding"/>
    <property type="evidence" value="ECO:0007669"/>
    <property type="project" value="InterPro"/>
</dbReference>
<keyword evidence="10" id="KW-0413">Isomerase</keyword>
<feature type="site" description="Catalytically relevant" evidence="6">
    <location>
        <position position="56"/>
    </location>
</feature>
<dbReference type="Gene3D" id="3.10.580.10">
    <property type="entry name" value="CBS-domain"/>
    <property type="match status" value="1"/>
</dbReference>
<dbReference type="Pfam" id="PF01380">
    <property type="entry name" value="SIS"/>
    <property type="match status" value="1"/>
</dbReference>
<feature type="site" description="Catalytically relevant" evidence="6">
    <location>
        <position position="108"/>
    </location>
</feature>
<dbReference type="PROSITE" id="PS51464">
    <property type="entry name" value="SIS"/>
    <property type="match status" value="1"/>
</dbReference>
<dbReference type="Gene3D" id="3.40.50.10490">
    <property type="entry name" value="Glucose-6-phosphate isomerase like protein, domain 1"/>
    <property type="match status" value="1"/>
</dbReference>
<dbReference type="PANTHER" id="PTHR42745">
    <property type="match status" value="1"/>
</dbReference>
<evidence type="ECO:0000256" key="4">
    <source>
        <dbReference type="PIRNR" id="PIRNR004692"/>
    </source>
</evidence>
<evidence type="ECO:0000256" key="5">
    <source>
        <dbReference type="PIRSR" id="PIRSR004692-2"/>
    </source>
</evidence>